<protein>
    <submittedName>
        <fullName evidence="1">Uncharacterized protein</fullName>
    </submittedName>
</protein>
<accession>A0AAD7W7N1</accession>
<organism evidence="1 2">
    <name type="scientific">Aldrovandia affinis</name>
    <dbReference type="NCBI Taxonomy" id="143900"/>
    <lineage>
        <taxon>Eukaryota</taxon>
        <taxon>Metazoa</taxon>
        <taxon>Chordata</taxon>
        <taxon>Craniata</taxon>
        <taxon>Vertebrata</taxon>
        <taxon>Euteleostomi</taxon>
        <taxon>Actinopterygii</taxon>
        <taxon>Neopterygii</taxon>
        <taxon>Teleostei</taxon>
        <taxon>Notacanthiformes</taxon>
        <taxon>Halosauridae</taxon>
        <taxon>Aldrovandia</taxon>
    </lineage>
</organism>
<sequence length="67" mass="7309">MDQPVAQETPDNIYHSWWRSEGKNRSVAPSPSQLIIVLLCSTPHGPSLPVTRTLTLLIGPPPIQAPV</sequence>
<name>A0AAD7W7N1_9TELE</name>
<reference evidence="1" key="1">
    <citation type="journal article" date="2023" name="Science">
        <title>Genome structures resolve the early diversification of teleost fishes.</title>
        <authorList>
            <person name="Parey E."/>
            <person name="Louis A."/>
            <person name="Montfort J."/>
            <person name="Bouchez O."/>
            <person name="Roques C."/>
            <person name="Iampietro C."/>
            <person name="Lluch J."/>
            <person name="Castinel A."/>
            <person name="Donnadieu C."/>
            <person name="Desvignes T."/>
            <person name="Floi Bucao C."/>
            <person name="Jouanno E."/>
            <person name="Wen M."/>
            <person name="Mejri S."/>
            <person name="Dirks R."/>
            <person name="Jansen H."/>
            <person name="Henkel C."/>
            <person name="Chen W.J."/>
            <person name="Zahm M."/>
            <person name="Cabau C."/>
            <person name="Klopp C."/>
            <person name="Thompson A.W."/>
            <person name="Robinson-Rechavi M."/>
            <person name="Braasch I."/>
            <person name="Lecointre G."/>
            <person name="Bobe J."/>
            <person name="Postlethwait J.H."/>
            <person name="Berthelot C."/>
            <person name="Roest Crollius H."/>
            <person name="Guiguen Y."/>
        </authorList>
    </citation>
    <scope>NUCLEOTIDE SEQUENCE</scope>
    <source>
        <strain evidence="1">NC1722</strain>
    </source>
</reference>
<evidence type="ECO:0000313" key="2">
    <source>
        <dbReference type="Proteomes" id="UP001221898"/>
    </source>
</evidence>
<gene>
    <name evidence="1" type="ORF">AAFF_G00171050</name>
</gene>
<comment type="caution">
    <text evidence="1">The sequence shown here is derived from an EMBL/GenBank/DDBJ whole genome shotgun (WGS) entry which is preliminary data.</text>
</comment>
<dbReference type="Proteomes" id="UP001221898">
    <property type="component" value="Unassembled WGS sequence"/>
</dbReference>
<keyword evidence="2" id="KW-1185">Reference proteome</keyword>
<proteinExistence type="predicted"/>
<dbReference type="AlphaFoldDB" id="A0AAD7W7N1"/>
<evidence type="ECO:0000313" key="1">
    <source>
        <dbReference type="EMBL" id="KAJ8386400.1"/>
    </source>
</evidence>
<dbReference type="EMBL" id="JAINUG010000229">
    <property type="protein sequence ID" value="KAJ8386400.1"/>
    <property type="molecule type" value="Genomic_DNA"/>
</dbReference>